<evidence type="ECO:0000313" key="3">
    <source>
        <dbReference type="EMBL" id="OCX76556.1"/>
    </source>
</evidence>
<gene>
    <name evidence="3" type="ORF">A6M23_00045</name>
    <name evidence="2" type="ORF">A6P07_08245</name>
</gene>
<dbReference type="Proteomes" id="UP000095008">
    <property type="component" value="Unassembled WGS sequence"/>
</dbReference>
<evidence type="ECO:0000313" key="5">
    <source>
        <dbReference type="Proteomes" id="UP000095008"/>
    </source>
</evidence>
<dbReference type="STRING" id="930.GCA_002079865_02133"/>
<feature type="compositionally biased region" description="Basic and acidic residues" evidence="1">
    <location>
        <begin position="417"/>
        <end position="435"/>
    </location>
</feature>
<dbReference type="RefSeq" id="WP_024893699.1">
    <property type="nucleotide sequence ID" value="NZ_JAAOMO010000036.1"/>
</dbReference>
<protein>
    <submittedName>
        <fullName evidence="2">Uncharacterized protein</fullName>
    </submittedName>
</protein>
<comment type="caution">
    <text evidence="2">The sequence shown here is derived from an EMBL/GenBank/DDBJ whole genome shotgun (WGS) entry which is preliminary data.</text>
</comment>
<feature type="region of interest" description="Disordered" evidence="1">
    <location>
        <begin position="406"/>
        <end position="441"/>
    </location>
</feature>
<organism evidence="2 4">
    <name type="scientific">Acidithiobacillus thiooxidans</name>
    <name type="common">Thiobacillus thiooxidans</name>
    <dbReference type="NCBI Taxonomy" id="930"/>
    <lineage>
        <taxon>Bacteria</taxon>
        <taxon>Pseudomonadati</taxon>
        <taxon>Pseudomonadota</taxon>
        <taxon>Acidithiobacillia</taxon>
        <taxon>Acidithiobacillales</taxon>
        <taxon>Acidithiobacillaceae</taxon>
        <taxon>Acidithiobacillus</taxon>
    </lineage>
</organism>
<dbReference type="Proteomes" id="UP000094893">
    <property type="component" value="Unassembled WGS sequence"/>
</dbReference>
<evidence type="ECO:0000313" key="2">
    <source>
        <dbReference type="EMBL" id="OCX73525.1"/>
    </source>
</evidence>
<evidence type="ECO:0000256" key="1">
    <source>
        <dbReference type="SAM" id="MobiDB-lite"/>
    </source>
</evidence>
<evidence type="ECO:0000313" key="4">
    <source>
        <dbReference type="Proteomes" id="UP000094893"/>
    </source>
</evidence>
<accession>A0A1C2IC07</accession>
<keyword evidence="5" id="KW-1185">Reference proteome</keyword>
<reference evidence="2 4" key="1">
    <citation type="journal article" date="2016" name="Int. J. Mol. Sci.">
        <title>Comparative genomics of the extreme acidophile Acidithiobacillus thiooxidans reveals intraspecific divergence and niche adaptation.</title>
        <authorList>
            <person name="Zhang X."/>
            <person name="Feng X."/>
            <person name="Tao J."/>
            <person name="Ma L."/>
            <person name="Xiao Y."/>
            <person name="Liang Y."/>
            <person name="Liu X."/>
            <person name="Yin H."/>
        </authorList>
    </citation>
    <scope>NUCLEOTIDE SEQUENCE [LARGE SCALE GENOMIC DNA]</scope>
    <source>
        <strain evidence="2 4">A02</strain>
        <strain evidence="3">DXS-W</strain>
    </source>
</reference>
<dbReference type="EMBL" id="LWRY01000001">
    <property type="protein sequence ID" value="OCX76556.1"/>
    <property type="molecule type" value="Genomic_DNA"/>
</dbReference>
<dbReference type="EMBL" id="LWSA01000102">
    <property type="protein sequence ID" value="OCX73525.1"/>
    <property type="molecule type" value="Genomic_DNA"/>
</dbReference>
<proteinExistence type="predicted"/>
<dbReference type="AlphaFoldDB" id="A0A1C2IC07"/>
<name>A0A1C2IC07_ACITH</name>
<sequence>MALEYTVEPRKLSDQEVLPAEPGEAEFYGVYVKGIASFWGVGKGEPDAEHLSNHLWDFPDQASAQAFVDRLQANAPQIAALDNKEPVTVAGVRYFNSQDGTHYTAEGGLSAGYTTPAVSTWEIDRYLKTGELSPELAANTIAHLENLAGREPMASLDDFEKQALRNFAASTQQDPSFRAFRELESEAYRRQGAHIPEGVNFRTFIIDDMPKSLQDFVWHPEFPQEKMTVEQRSSGEQRGIASPMGGLDMAGMAEGTTLLYSRADAPDTLRTGVLMHNQETRNGQRLDILNDQGLRERLYTGPDQGSEAAHNRLAAVVGYVLPTTEPLFVAGVGADGKIVEKPQDAQSFGVFHHNENGEAVPVGQAVTADLAEQLKGQIAQGRTPAPVENLKTVSTLGQLRDLLDLPEAKPDLAQPVEPKENPDKPKEEKPKEPKPEQPQVVHQHIGLLSSLLMHTANMGRGVARAIRGPDAEEWQHRAHAHMDRAQAHLDAIAQHPAVQEYQKMERLQGMPDRAKAIYADTLLRNNPDLSAHYVQASYNVEKAQDAMFFMNKKNGHADPSILEKAGKIHQTASKLPDMEGGVSGGLFSKLTSFFTAQQSQATLRRA</sequence>